<feature type="transmembrane region" description="Helical" evidence="7">
    <location>
        <begin position="260"/>
        <end position="277"/>
    </location>
</feature>
<dbReference type="Gene3D" id="3.30.70.100">
    <property type="match status" value="1"/>
</dbReference>
<organism evidence="11 12">
    <name type="scientific">Spirosoma oryzae</name>
    <dbReference type="NCBI Taxonomy" id="1469603"/>
    <lineage>
        <taxon>Bacteria</taxon>
        <taxon>Pseudomonadati</taxon>
        <taxon>Bacteroidota</taxon>
        <taxon>Cytophagia</taxon>
        <taxon>Cytophagales</taxon>
        <taxon>Cytophagaceae</taxon>
        <taxon>Spirosoma</taxon>
    </lineage>
</organism>
<feature type="transmembrane region" description="Helical" evidence="7">
    <location>
        <begin position="413"/>
        <end position="432"/>
    </location>
</feature>
<dbReference type="Gene3D" id="1.10.287.1260">
    <property type="match status" value="1"/>
</dbReference>
<feature type="transmembrane region" description="Helical" evidence="7">
    <location>
        <begin position="491"/>
        <end position="517"/>
    </location>
</feature>
<evidence type="ECO:0000256" key="6">
    <source>
        <dbReference type="ARBA" id="ARBA00023136"/>
    </source>
</evidence>
<dbReference type="RefSeq" id="WP_106135922.1">
    <property type="nucleotide sequence ID" value="NZ_PVTE01000001.1"/>
</dbReference>
<feature type="transmembrane region" description="Helical" evidence="7">
    <location>
        <begin position="322"/>
        <end position="342"/>
    </location>
</feature>
<comment type="subcellular location">
    <subcellularLocation>
        <location evidence="1">Cell membrane</location>
        <topology evidence="1">Multi-pass membrane protein</topology>
    </subcellularLocation>
</comment>
<dbReference type="InterPro" id="IPR023408">
    <property type="entry name" value="MscS_beta-dom_sf"/>
</dbReference>
<dbReference type="SUPFAM" id="SSF50182">
    <property type="entry name" value="Sm-like ribonucleoproteins"/>
    <property type="match status" value="1"/>
</dbReference>
<comment type="caution">
    <text evidence="11">The sequence shown here is derived from an EMBL/GenBank/DDBJ whole genome shotgun (WGS) entry which is preliminary data.</text>
</comment>
<keyword evidence="5 7" id="KW-1133">Transmembrane helix</keyword>
<dbReference type="InterPro" id="IPR010920">
    <property type="entry name" value="LSM_dom_sf"/>
</dbReference>
<dbReference type="InterPro" id="IPR052702">
    <property type="entry name" value="MscS-like_channel"/>
</dbReference>
<dbReference type="InterPro" id="IPR011014">
    <property type="entry name" value="MscS_channel_TM-2"/>
</dbReference>
<keyword evidence="12" id="KW-1185">Reference proteome</keyword>
<dbReference type="OrthoDB" id="9809206at2"/>
<feature type="transmembrane region" description="Helical" evidence="7">
    <location>
        <begin position="579"/>
        <end position="600"/>
    </location>
</feature>
<evidence type="ECO:0000259" key="9">
    <source>
        <dbReference type="Pfam" id="PF00924"/>
    </source>
</evidence>
<feature type="transmembrane region" description="Helical" evidence="7">
    <location>
        <begin position="297"/>
        <end position="316"/>
    </location>
</feature>
<keyword evidence="8" id="KW-0732">Signal</keyword>
<dbReference type="SUPFAM" id="SSF82689">
    <property type="entry name" value="Mechanosensitive channel protein MscS (YggB), C-terminal domain"/>
    <property type="match status" value="1"/>
</dbReference>
<dbReference type="SUPFAM" id="SSF82861">
    <property type="entry name" value="Mechanosensitive channel protein MscS (YggB), transmembrane region"/>
    <property type="match status" value="1"/>
</dbReference>
<dbReference type="PANTHER" id="PTHR30347">
    <property type="entry name" value="POTASSIUM CHANNEL RELATED"/>
    <property type="match status" value="1"/>
</dbReference>
<evidence type="ECO:0000313" key="12">
    <source>
        <dbReference type="Proteomes" id="UP000238375"/>
    </source>
</evidence>
<keyword evidence="6 7" id="KW-0472">Membrane</keyword>
<evidence type="ECO:0000256" key="7">
    <source>
        <dbReference type="SAM" id="Phobius"/>
    </source>
</evidence>
<feature type="domain" description="Mechanosensitive ion channel MscS" evidence="9">
    <location>
        <begin position="620"/>
        <end position="686"/>
    </location>
</feature>
<comment type="similarity">
    <text evidence="2">Belongs to the MscS (TC 1.A.23) family.</text>
</comment>
<evidence type="ECO:0000256" key="2">
    <source>
        <dbReference type="ARBA" id="ARBA00008017"/>
    </source>
</evidence>
<dbReference type="Gene3D" id="2.30.30.60">
    <property type="match status" value="1"/>
</dbReference>
<keyword evidence="4 7" id="KW-0812">Transmembrane</keyword>
<accession>A0A2T0TNE5</accession>
<reference evidence="11 12" key="1">
    <citation type="submission" date="2018-03" db="EMBL/GenBank/DDBJ databases">
        <title>Genomic Encyclopedia of Archaeal and Bacterial Type Strains, Phase II (KMG-II): from individual species to whole genera.</title>
        <authorList>
            <person name="Goeker M."/>
        </authorList>
    </citation>
    <scope>NUCLEOTIDE SEQUENCE [LARGE SCALE GENOMIC DNA]</scope>
    <source>
        <strain evidence="11 12">DSM 28354</strain>
    </source>
</reference>
<gene>
    <name evidence="11" type="ORF">CLV58_101239</name>
</gene>
<dbReference type="Proteomes" id="UP000238375">
    <property type="component" value="Unassembled WGS sequence"/>
</dbReference>
<feature type="domain" description="Mechanosensitive ion channel MscS C-terminal" evidence="10">
    <location>
        <begin position="695"/>
        <end position="776"/>
    </location>
</feature>
<evidence type="ECO:0000313" key="11">
    <source>
        <dbReference type="EMBL" id="PRY47173.1"/>
    </source>
</evidence>
<dbReference type="InterPro" id="IPR049278">
    <property type="entry name" value="MS_channel_C"/>
</dbReference>
<feature type="chain" id="PRO_5015667446" evidence="8">
    <location>
        <begin position="26"/>
        <end position="778"/>
    </location>
</feature>
<feature type="transmembrane region" description="Helical" evidence="7">
    <location>
        <begin position="349"/>
        <end position="369"/>
    </location>
</feature>
<evidence type="ECO:0000256" key="8">
    <source>
        <dbReference type="SAM" id="SignalP"/>
    </source>
</evidence>
<keyword evidence="3" id="KW-1003">Cell membrane</keyword>
<dbReference type="InterPro" id="IPR006685">
    <property type="entry name" value="MscS_channel_2nd"/>
</dbReference>
<dbReference type="Pfam" id="PF21082">
    <property type="entry name" value="MS_channel_3rd"/>
    <property type="match status" value="1"/>
</dbReference>
<evidence type="ECO:0000259" key="10">
    <source>
        <dbReference type="Pfam" id="PF21082"/>
    </source>
</evidence>
<sequence>MHSQRFWHYCFFILFALWPSEQALAQDTTQIPVAGQSIPDTLLFKIQKAQSAITELKSAGKRGYGVTRIRAGLADVKASIAPIVADVNLHKLAIDPKVIANYRLILNDAQTRLATWRTALSKSNNDLQRQLDQLVNLSGDSLLTVSGNDTTEKVLYRDQLASIKLQLQNAGTQTSAQLDTVSRLLADVSGTSLNVSELQATLGEQLQQSTANTLGREVPHLWQAPVSLSVSQLSEQLWANYLGQQKILTYFLSATWDDRFLLYLLAIGFFAWVFANFRKLNALSGRQDLGKLNTTNLRPVPVIASLIVLLNLIPLFEPGAPSSYIEFTQFLLLVVLSIHLWHKLAPPDLRLWQANGVLYVLLIVTVNLVNDSLGLRLWLIGLNLAFLYIGYRYAGHLQSKSVSTRIIRPVTRLFFVLHVLAILLNVIGRISLAKTFSLTAVIALVQITGLAVFIEIVLEALELQMRISASAQGLFSRVNVDHTRRAAKKGLVFLAVALWLLVFLTNLGIADSVFSFIGEVLTKPRTFGSVTFSLSNILSFSIIIYLSSLLQKNIGLFFGESQVPSANGQVDQVNSMLALIRLVIIIGGVLLAVVASGVSIDKFTVVLGALSVGIGLGMQNIVSNFVSGIILIFEKPFRIGDYIELADKKGRILDIGIRSSKMLTGQGSEVIIPNGDLLSNRLVNWSSRGTYLKTEFTLKVGGDTDMQQLRTIIQESASQLDESVNGMPPEVVVTGIAADAIELKVVAWMRSISSESSLKSELLQQLVGRFRDAGIRLL</sequence>
<name>A0A2T0TNE5_9BACT</name>
<proteinExistence type="inferred from homology"/>
<dbReference type="AlphaFoldDB" id="A0A2T0TNE5"/>
<dbReference type="InterPro" id="IPR011066">
    <property type="entry name" value="MscS_channel_C_sf"/>
</dbReference>
<feature type="signal peptide" evidence="8">
    <location>
        <begin position="1"/>
        <end position="25"/>
    </location>
</feature>
<evidence type="ECO:0000256" key="5">
    <source>
        <dbReference type="ARBA" id="ARBA00022989"/>
    </source>
</evidence>
<dbReference type="GO" id="GO:0005886">
    <property type="term" value="C:plasma membrane"/>
    <property type="evidence" value="ECO:0007669"/>
    <property type="project" value="UniProtKB-SubCell"/>
</dbReference>
<protein>
    <submittedName>
        <fullName evidence="11">Mechanosensitive ion channel-like protein</fullName>
    </submittedName>
</protein>
<evidence type="ECO:0000256" key="4">
    <source>
        <dbReference type="ARBA" id="ARBA00022692"/>
    </source>
</evidence>
<dbReference type="Pfam" id="PF00924">
    <property type="entry name" value="MS_channel_2nd"/>
    <property type="match status" value="1"/>
</dbReference>
<evidence type="ECO:0000256" key="1">
    <source>
        <dbReference type="ARBA" id="ARBA00004651"/>
    </source>
</evidence>
<dbReference type="GO" id="GO:0008381">
    <property type="term" value="F:mechanosensitive monoatomic ion channel activity"/>
    <property type="evidence" value="ECO:0007669"/>
    <property type="project" value="UniProtKB-ARBA"/>
</dbReference>
<evidence type="ECO:0000256" key="3">
    <source>
        <dbReference type="ARBA" id="ARBA00022475"/>
    </source>
</evidence>
<feature type="transmembrane region" description="Helical" evidence="7">
    <location>
        <begin position="606"/>
        <end position="633"/>
    </location>
</feature>
<dbReference type="EMBL" id="PVTE01000001">
    <property type="protein sequence ID" value="PRY47173.1"/>
    <property type="molecule type" value="Genomic_DNA"/>
</dbReference>
<dbReference type="PANTHER" id="PTHR30347:SF1">
    <property type="entry name" value="MECHANOSENSITIVE CHANNEL MSCK"/>
    <property type="match status" value="1"/>
</dbReference>
<feature type="transmembrane region" description="Helical" evidence="7">
    <location>
        <begin position="438"/>
        <end position="458"/>
    </location>
</feature>
<feature type="transmembrane region" description="Helical" evidence="7">
    <location>
        <begin position="537"/>
        <end position="558"/>
    </location>
</feature>